<comment type="caution">
    <text evidence="1">The sequence shown here is derived from an EMBL/GenBank/DDBJ whole genome shotgun (WGS) entry which is preliminary data.</text>
</comment>
<name>A0A4R2SPK6_9PAST</name>
<dbReference type="Proteomes" id="UP000295763">
    <property type="component" value="Unassembled WGS sequence"/>
</dbReference>
<accession>A0A4R2SPK6</accession>
<evidence type="ECO:0000313" key="2">
    <source>
        <dbReference type="Proteomes" id="UP000295763"/>
    </source>
</evidence>
<protein>
    <submittedName>
        <fullName evidence="1">Uncharacterized protein</fullName>
    </submittedName>
</protein>
<proteinExistence type="predicted"/>
<gene>
    <name evidence="1" type="ORF">EDC44_12832</name>
</gene>
<dbReference type="AlphaFoldDB" id="A0A4R2SPK6"/>
<organism evidence="1 2">
    <name type="scientific">Cricetibacter osteomyelitidis</name>
    <dbReference type="NCBI Taxonomy" id="1521931"/>
    <lineage>
        <taxon>Bacteria</taxon>
        <taxon>Pseudomonadati</taxon>
        <taxon>Pseudomonadota</taxon>
        <taxon>Gammaproteobacteria</taxon>
        <taxon>Pasteurellales</taxon>
        <taxon>Pasteurellaceae</taxon>
        <taxon>Cricetibacter</taxon>
    </lineage>
</organism>
<keyword evidence="2" id="KW-1185">Reference proteome</keyword>
<sequence length="81" mass="9555">MWPGIAEFQNVNTIGHTDSQQRWKDAIDCGSKYGDKELLHINRQGKYNEFKICMEKKGYHRFWPAECGYQNPKWDTGKCNL</sequence>
<reference evidence="1 2" key="1">
    <citation type="submission" date="2019-03" db="EMBL/GenBank/DDBJ databases">
        <title>Genomic Encyclopedia of Type Strains, Phase IV (KMG-IV): sequencing the most valuable type-strain genomes for metagenomic binning, comparative biology and taxonomic classification.</title>
        <authorList>
            <person name="Goeker M."/>
        </authorList>
    </citation>
    <scope>NUCLEOTIDE SEQUENCE [LARGE SCALE GENOMIC DNA]</scope>
    <source>
        <strain evidence="1 2">DSM 28404</strain>
    </source>
</reference>
<dbReference type="EMBL" id="SLYB01000028">
    <property type="protein sequence ID" value="TCP92079.1"/>
    <property type="molecule type" value="Genomic_DNA"/>
</dbReference>
<evidence type="ECO:0000313" key="1">
    <source>
        <dbReference type="EMBL" id="TCP92079.1"/>
    </source>
</evidence>